<dbReference type="InterPro" id="IPR017932">
    <property type="entry name" value="GATase_2_dom"/>
</dbReference>
<dbReference type="InterPro" id="IPR029055">
    <property type="entry name" value="Ntn_hydrolases_N"/>
</dbReference>
<dbReference type="EMBL" id="BARW01011936">
    <property type="protein sequence ID" value="GAI78487.1"/>
    <property type="molecule type" value="Genomic_DNA"/>
</dbReference>
<dbReference type="PANTHER" id="PTHR43284:SF1">
    <property type="entry name" value="ASPARAGINE SYNTHETASE"/>
    <property type="match status" value="1"/>
</dbReference>
<dbReference type="InterPro" id="IPR051786">
    <property type="entry name" value="ASN_synthetase/amidase"/>
</dbReference>
<sequence length="219" mass="25417">MCGICGFVGGIKNRELLIKMNDLLSHRGPDGEGYYCSWEKTEHEESQLYVGLGARRLAIIDLLTGDQPVYNEDKNIVTVYNGEIYNFKELRETLIKKGHKFYTKTDTEIIVHSYEEYGDDCVNYFRGMFSFALWDNRRKKLMLARDNTGQKPLYYTNINGSLFFASEIKSLLCIPGFKKEINKKALYDYMTFNYIPGEESIFEGIKKVPAGYFLTYKNK</sequence>
<feature type="non-terminal residue" evidence="2">
    <location>
        <position position="219"/>
    </location>
</feature>
<protein>
    <recommendedName>
        <fullName evidence="1">Glutamine amidotransferase type-2 domain-containing protein</fullName>
    </recommendedName>
</protein>
<organism evidence="2">
    <name type="scientific">marine sediment metagenome</name>
    <dbReference type="NCBI Taxonomy" id="412755"/>
    <lineage>
        <taxon>unclassified sequences</taxon>
        <taxon>metagenomes</taxon>
        <taxon>ecological metagenomes</taxon>
    </lineage>
</organism>
<dbReference type="Gene3D" id="3.60.20.10">
    <property type="entry name" value="Glutamine Phosphoribosylpyrophosphate, subunit 1, domain 1"/>
    <property type="match status" value="1"/>
</dbReference>
<evidence type="ECO:0000259" key="1">
    <source>
        <dbReference type="PROSITE" id="PS51278"/>
    </source>
</evidence>
<dbReference type="PANTHER" id="PTHR43284">
    <property type="entry name" value="ASPARAGINE SYNTHETASE (GLUTAMINE-HYDROLYZING)"/>
    <property type="match status" value="1"/>
</dbReference>
<dbReference type="Pfam" id="PF13537">
    <property type="entry name" value="GATase_7"/>
    <property type="match status" value="1"/>
</dbReference>
<dbReference type="AlphaFoldDB" id="X1RCP0"/>
<proteinExistence type="predicted"/>
<gene>
    <name evidence="2" type="ORF">S12H4_22761</name>
</gene>
<feature type="domain" description="Glutamine amidotransferase type-2" evidence="1">
    <location>
        <begin position="2"/>
        <end position="219"/>
    </location>
</feature>
<reference evidence="2" key="1">
    <citation type="journal article" date="2014" name="Front. Microbiol.">
        <title>High frequency of phylogenetically diverse reductive dehalogenase-homologous genes in deep subseafloor sedimentary metagenomes.</title>
        <authorList>
            <person name="Kawai M."/>
            <person name="Futagami T."/>
            <person name="Toyoda A."/>
            <person name="Takaki Y."/>
            <person name="Nishi S."/>
            <person name="Hori S."/>
            <person name="Arai W."/>
            <person name="Tsubouchi T."/>
            <person name="Morono Y."/>
            <person name="Uchiyama I."/>
            <person name="Ito T."/>
            <person name="Fujiyama A."/>
            <person name="Inagaki F."/>
            <person name="Takami H."/>
        </authorList>
    </citation>
    <scope>NUCLEOTIDE SEQUENCE</scope>
    <source>
        <strain evidence="2">Expedition CK06-06</strain>
    </source>
</reference>
<dbReference type="PROSITE" id="PS51278">
    <property type="entry name" value="GATASE_TYPE_2"/>
    <property type="match status" value="1"/>
</dbReference>
<evidence type="ECO:0000313" key="2">
    <source>
        <dbReference type="EMBL" id="GAI78487.1"/>
    </source>
</evidence>
<dbReference type="GO" id="GO:0005829">
    <property type="term" value="C:cytosol"/>
    <property type="evidence" value="ECO:0007669"/>
    <property type="project" value="TreeGrafter"/>
</dbReference>
<name>X1RCP0_9ZZZZ</name>
<dbReference type="InterPro" id="IPR033738">
    <property type="entry name" value="AsnB_N"/>
</dbReference>
<dbReference type="CDD" id="cd00712">
    <property type="entry name" value="AsnB"/>
    <property type="match status" value="1"/>
</dbReference>
<accession>X1RCP0</accession>
<dbReference type="SUPFAM" id="SSF56235">
    <property type="entry name" value="N-terminal nucleophile aminohydrolases (Ntn hydrolases)"/>
    <property type="match status" value="1"/>
</dbReference>
<comment type="caution">
    <text evidence="2">The sequence shown here is derived from an EMBL/GenBank/DDBJ whole genome shotgun (WGS) entry which is preliminary data.</text>
</comment>